<dbReference type="InterPro" id="IPR002364">
    <property type="entry name" value="Quin_OxRdtase/zeta-crystal_CS"/>
</dbReference>
<gene>
    <name evidence="2" type="ORF">HJ588_06535</name>
</gene>
<dbReference type="SUPFAM" id="SSF51735">
    <property type="entry name" value="NAD(P)-binding Rossmann-fold domains"/>
    <property type="match status" value="1"/>
</dbReference>
<dbReference type="PANTHER" id="PTHR43677">
    <property type="entry name" value="SHORT-CHAIN DEHYDROGENASE/REDUCTASE"/>
    <property type="match status" value="1"/>
</dbReference>
<dbReference type="Pfam" id="PF00107">
    <property type="entry name" value="ADH_zinc_N"/>
    <property type="match status" value="1"/>
</dbReference>
<dbReference type="InterPro" id="IPR013149">
    <property type="entry name" value="ADH-like_C"/>
</dbReference>
<evidence type="ECO:0000313" key="3">
    <source>
        <dbReference type="Proteomes" id="UP000557772"/>
    </source>
</evidence>
<accession>A0A849AKK9</accession>
<dbReference type="Proteomes" id="UP000557772">
    <property type="component" value="Unassembled WGS sequence"/>
</dbReference>
<organism evidence="2 3">
    <name type="scientific">Flexivirga aerilata</name>
    <dbReference type="NCBI Taxonomy" id="1656889"/>
    <lineage>
        <taxon>Bacteria</taxon>
        <taxon>Bacillati</taxon>
        <taxon>Actinomycetota</taxon>
        <taxon>Actinomycetes</taxon>
        <taxon>Micrococcales</taxon>
        <taxon>Dermacoccaceae</taxon>
        <taxon>Flexivirga</taxon>
    </lineage>
</organism>
<dbReference type="InterPro" id="IPR011032">
    <property type="entry name" value="GroES-like_sf"/>
</dbReference>
<feature type="domain" description="Enoyl reductase (ER)" evidence="1">
    <location>
        <begin position="13"/>
        <end position="324"/>
    </location>
</feature>
<dbReference type="PANTHER" id="PTHR43677:SF4">
    <property type="entry name" value="QUINONE OXIDOREDUCTASE-LIKE PROTEIN 2"/>
    <property type="match status" value="1"/>
</dbReference>
<dbReference type="InterPro" id="IPR036291">
    <property type="entry name" value="NAD(P)-bd_dom_sf"/>
</dbReference>
<sequence>MKAWQVQELGDPGDVLQQIELDAPDPGAGQVQVQVRSAALNFPDVLMCQGLYQVRPDLPFTPGVELCGEVTALGEGVERVQVGDRLMGASAIPAGGFAEFALMPATNFKAPESLDDDAAAVLMIAYQTAWAALYRRAELKPGETVLVQSAAGGVGSAAVQLAKIGGNTVIAIVGGAEKAAAAKALGADVVIDRTTEDVVARVKEATGGKGADVIFDPVGGDAYDLLTKCVAFEGRIVLVGFAGGRIQAPPLNHALIKNYSILGLHWGYYNVKRPAVIVEGNEFLTSLADAGRITPLISRRLSFGELPDGLEQLAAGKTIGRLVWHPNP</sequence>
<dbReference type="InterPro" id="IPR020843">
    <property type="entry name" value="ER"/>
</dbReference>
<dbReference type="SMART" id="SM00829">
    <property type="entry name" value="PKS_ER"/>
    <property type="match status" value="1"/>
</dbReference>
<evidence type="ECO:0000259" key="1">
    <source>
        <dbReference type="SMART" id="SM00829"/>
    </source>
</evidence>
<dbReference type="GO" id="GO:0016491">
    <property type="term" value="F:oxidoreductase activity"/>
    <property type="evidence" value="ECO:0007669"/>
    <property type="project" value="InterPro"/>
</dbReference>
<dbReference type="InterPro" id="IPR051397">
    <property type="entry name" value="Zn-ADH-like_protein"/>
</dbReference>
<dbReference type="Gene3D" id="3.40.50.720">
    <property type="entry name" value="NAD(P)-binding Rossmann-like Domain"/>
    <property type="match status" value="1"/>
</dbReference>
<reference evidence="2 3" key="1">
    <citation type="submission" date="2020-05" db="EMBL/GenBank/DDBJ databases">
        <title>Flexivirga sp. ID2601S isolated from air conditioner.</title>
        <authorList>
            <person name="Kim D.H."/>
        </authorList>
    </citation>
    <scope>NUCLEOTIDE SEQUENCE [LARGE SCALE GENOMIC DNA]</scope>
    <source>
        <strain evidence="2 3">ID2601S</strain>
    </source>
</reference>
<dbReference type="PROSITE" id="PS01162">
    <property type="entry name" value="QOR_ZETA_CRYSTAL"/>
    <property type="match status" value="1"/>
</dbReference>
<proteinExistence type="predicted"/>
<dbReference type="RefSeq" id="WP_171153224.1">
    <property type="nucleotide sequence ID" value="NZ_JABENB010000001.1"/>
</dbReference>
<dbReference type="Pfam" id="PF08240">
    <property type="entry name" value="ADH_N"/>
    <property type="match status" value="1"/>
</dbReference>
<protein>
    <submittedName>
        <fullName evidence="2">NADPH:quinone oxidoreductase family protein</fullName>
    </submittedName>
</protein>
<name>A0A849AKK9_9MICO</name>
<dbReference type="Gene3D" id="3.90.180.10">
    <property type="entry name" value="Medium-chain alcohol dehydrogenases, catalytic domain"/>
    <property type="match status" value="1"/>
</dbReference>
<dbReference type="GO" id="GO:0008270">
    <property type="term" value="F:zinc ion binding"/>
    <property type="evidence" value="ECO:0007669"/>
    <property type="project" value="InterPro"/>
</dbReference>
<dbReference type="CDD" id="cd08241">
    <property type="entry name" value="QOR1"/>
    <property type="match status" value="1"/>
</dbReference>
<dbReference type="InterPro" id="IPR013154">
    <property type="entry name" value="ADH-like_N"/>
</dbReference>
<evidence type="ECO:0000313" key="2">
    <source>
        <dbReference type="EMBL" id="NNG38930.1"/>
    </source>
</evidence>
<keyword evidence="3" id="KW-1185">Reference proteome</keyword>
<dbReference type="AlphaFoldDB" id="A0A849AKK9"/>
<comment type="caution">
    <text evidence="2">The sequence shown here is derived from an EMBL/GenBank/DDBJ whole genome shotgun (WGS) entry which is preliminary data.</text>
</comment>
<dbReference type="EMBL" id="JABENB010000001">
    <property type="protein sequence ID" value="NNG38930.1"/>
    <property type="molecule type" value="Genomic_DNA"/>
</dbReference>
<dbReference type="SUPFAM" id="SSF50129">
    <property type="entry name" value="GroES-like"/>
    <property type="match status" value="1"/>
</dbReference>